<keyword evidence="7" id="KW-1185">Reference proteome</keyword>
<sequence length="1341" mass="144810">MVQLSFSAGAAAGSTVVPTWRACNKQEIFTFGIDSSAALRLLGIKEKINYSLLQIRVFVMDLKFGRLLVLIGVSLTASFSYADFTAIGVLDEARAQQAKSEQCSDPANVCRTIPKLVQTGSSASCVVAGVDNIKETSSDFPGQQSFMFEYSNSCSSSVEAKIRFGGSWSPSVILPKGQHVWIGIEFDSYADMPIEVSLSGSGAQTPSPQPNPTPAPTPNKPGSIPVTSDRPGQCKPGVGSSNIPGHSVINLERQSVSESIPVVGASFYLNYSSDRFKKGSNFNSKFGSIGGWSLSIQHYLDVKNKVIYFGDGRIRKLFGDELYYFEKENLYAVDNLRFYPDGRIAKIWQLKPDRMVWFFQYERDYLAKVTTDTKQVYTFSKFGIVTPFGQKTTFEFDQKGSLSKVTNPNNESYLLASDSIGRLVSFQKPSGLKTLVTYDEEGNLQKDQGPINTLVLSSHIDAEKNAIYIAASSSSNKLLGGVRIENNEQLSTVVHKNDFGSFSSSFYSGVSSDSTVSGYVDIYNGTYTSKYEHLRQKAFSDRTKVQFEVKGTNFKSTSETYIKEEFDKRFTKTTLTYLQNNDKQPYKLVEEESPTTVTLTSPLLRTMKTNGSSMEKNLTIQIGDLLPTGFSYDSLARVTAIKQGDRQQTFAYDSFGNLASVLDPLGRKTSFEYDKANRPVKQILAGGNAIEFAYDLDGNLKSIKPPGKPNHSFVTGLTGLVEGYLPPSIQSKVTGSTVYSYDQDKKLTKISRPDGKNVEFVYAADSFLVNAVTTPDGNYQIKYAPIKDGKSDLPGELTAPDGTKMSFNYVWMLPTSINTTGDVNSTVGYSYNTDLSLGTISVAGADGKAVVSNAVAYDLDGLLTGVGGLAMTRNNVGAVSATTLGKIVEGIGFNTYGEQISSGFTIDKKPIFGMSYNRDKVGRIAASQDVTGTTKIVSTYEYDAQGRLSKVTKGSDARTYTYDANGNRLSFTSGSKSYTGIYDEQDRLLSYGDSKFEYNDNGDLQTRTDVNPETKETKMTSYTYDVFGNLRKVVLPDGRLIEYVIDGQNRRIGKKINGKVVQAFIYQSQYQIAAEMDGSGKIVKSFVYASKVNVPDYVNYNGKQFRVISDQVGTPKMIVDSANGQVVESFNYDEFGVSLDGKTSAIIPFGFAGGLYDGDTGLVRFGVRDYSPVVGRWTNKDPIGFNGGQGNLYVYSENDPVNLIDPSGKFWTVAIGAVIGGISGYYTTGGSASGIAIGVISGALSGTGIGSGSLASAGISAVANIATQVAGGTSIWDINKESVLMSAASGFAGALIGNTVNLALPGSKFTEKILAPAIGGAFGAGADAALTNDFALGKTCP</sequence>
<evidence type="ECO:0000313" key="7">
    <source>
        <dbReference type="Proteomes" id="UP001152321"/>
    </source>
</evidence>
<reference evidence="6" key="1">
    <citation type="submission" date="2022-08" db="EMBL/GenBank/DDBJ databases">
        <title>Novel Bdellovibrio Species Isolated from Svalbard: Designation Bdellovibrio svalbardensis.</title>
        <authorList>
            <person name="Mitchell R.J."/>
            <person name="Choi S.Y."/>
        </authorList>
    </citation>
    <scope>NUCLEOTIDE SEQUENCE</scope>
    <source>
        <strain evidence="6">PAP01</strain>
    </source>
</reference>
<dbReference type="Gene3D" id="2.180.10.10">
    <property type="entry name" value="RHS repeat-associated core"/>
    <property type="match status" value="1"/>
</dbReference>
<keyword evidence="2" id="KW-0677">Repeat</keyword>
<feature type="region of interest" description="Disordered" evidence="4">
    <location>
        <begin position="197"/>
        <end position="241"/>
    </location>
</feature>
<dbReference type="InterPro" id="IPR056823">
    <property type="entry name" value="TEN-like_YD-shell"/>
</dbReference>
<keyword evidence="1" id="KW-0245">EGF-like domain</keyword>
<dbReference type="NCBIfam" id="TIGR01643">
    <property type="entry name" value="YD_repeat_2x"/>
    <property type="match status" value="2"/>
</dbReference>
<gene>
    <name evidence="6" type="ORF">NWE73_08680</name>
</gene>
<dbReference type="EMBL" id="JANRMI010000002">
    <property type="protein sequence ID" value="MDG0816435.1"/>
    <property type="molecule type" value="Genomic_DNA"/>
</dbReference>
<dbReference type="InterPro" id="IPR022385">
    <property type="entry name" value="Rhs_assc_core"/>
</dbReference>
<comment type="caution">
    <text evidence="6">The sequence shown here is derived from an EMBL/GenBank/DDBJ whole genome shotgun (WGS) entry which is preliminary data.</text>
</comment>
<dbReference type="InterPro" id="IPR051216">
    <property type="entry name" value="Teneurin"/>
</dbReference>
<name>A0ABT6DHV4_9BACT</name>
<evidence type="ECO:0000256" key="1">
    <source>
        <dbReference type="ARBA" id="ARBA00022536"/>
    </source>
</evidence>
<accession>A0ABT6DHV4</accession>
<evidence type="ECO:0000259" key="5">
    <source>
        <dbReference type="Pfam" id="PF25023"/>
    </source>
</evidence>
<organism evidence="6 7">
    <name type="scientific">Bdellovibrio svalbardensis</name>
    <dbReference type="NCBI Taxonomy" id="2972972"/>
    <lineage>
        <taxon>Bacteria</taxon>
        <taxon>Pseudomonadati</taxon>
        <taxon>Bdellovibrionota</taxon>
        <taxon>Bdellovibrionia</taxon>
        <taxon>Bdellovibrionales</taxon>
        <taxon>Pseudobdellovibrionaceae</taxon>
        <taxon>Bdellovibrio</taxon>
    </lineage>
</organism>
<evidence type="ECO:0000313" key="6">
    <source>
        <dbReference type="EMBL" id="MDG0816435.1"/>
    </source>
</evidence>
<protein>
    <recommendedName>
        <fullName evidence="5">Teneurin-like YD-shell domain-containing protein</fullName>
    </recommendedName>
</protein>
<dbReference type="PANTHER" id="PTHR11219:SF69">
    <property type="entry name" value="TENEURIN-A"/>
    <property type="match status" value="1"/>
</dbReference>
<evidence type="ECO:0000256" key="3">
    <source>
        <dbReference type="ARBA" id="ARBA00023157"/>
    </source>
</evidence>
<evidence type="ECO:0000256" key="2">
    <source>
        <dbReference type="ARBA" id="ARBA00022737"/>
    </source>
</evidence>
<dbReference type="Pfam" id="PF25023">
    <property type="entry name" value="TEN_YD-shell"/>
    <property type="match status" value="1"/>
</dbReference>
<dbReference type="PANTHER" id="PTHR11219">
    <property type="entry name" value="TENEURIN AND N-ACETYLGLUCOSAMINE-1-PHOSPHODIESTER ALPHA-N-ACETYLGLUCOSAMINIDASE"/>
    <property type="match status" value="1"/>
</dbReference>
<proteinExistence type="predicted"/>
<dbReference type="NCBIfam" id="TIGR03696">
    <property type="entry name" value="Rhs_assc_core"/>
    <property type="match status" value="1"/>
</dbReference>
<dbReference type="InterPro" id="IPR006530">
    <property type="entry name" value="YD"/>
</dbReference>
<dbReference type="RefSeq" id="WP_277577914.1">
    <property type="nucleotide sequence ID" value="NZ_JANRMI010000002.1"/>
</dbReference>
<dbReference type="Proteomes" id="UP001152321">
    <property type="component" value="Unassembled WGS sequence"/>
</dbReference>
<evidence type="ECO:0000256" key="4">
    <source>
        <dbReference type="SAM" id="MobiDB-lite"/>
    </source>
</evidence>
<feature type="domain" description="Teneurin-like YD-shell" evidence="5">
    <location>
        <begin position="620"/>
        <end position="1201"/>
    </location>
</feature>
<feature type="compositionally biased region" description="Pro residues" evidence="4">
    <location>
        <begin position="207"/>
        <end position="219"/>
    </location>
</feature>
<keyword evidence="3" id="KW-1015">Disulfide bond</keyword>